<dbReference type="KEGG" id="parq:DSM112329_02770"/>
<dbReference type="EMBL" id="CP114014">
    <property type="protein sequence ID" value="XAY05910.1"/>
    <property type="molecule type" value="Genomic_DNA"/>
</dbReference>
<keyword evidence="2" id="KW-0489">Methyltransferase</keyword>
<dbReference type="RefSeq" id="WP_354702412.1">
    <property type="nucleotide sequence ID" value="NZ_CP114014.1"/>
</dbReference>
<name>A0AAU7AWS9_9ACTN</name>
<feature type="domain" description="Methyltransferase FkbM" evidence="1">
    <location>
        <begin position="101"/>
        <end position="256"/>
    </location>
</feature>
<dbReference type="InterPro" id="IPR029063">
    <property type="entry name" value="SAM-dependent_MTases_sf"/>
</dbReference>
<keyword evidence="2" id="KW-0808">Transferase</keyword>
<dbReference type="Gene3D" id="3.40.50.150">
    <property type="entry name" value="Vaccinia Virus protein VP39"/>
    <property type="match status" value="1"/>
</dbReference>
<sequence>MNALLPAARSRLYRAFSRLPYDRVQQTRRHPVVDRPLRACEALAGRGDVRISGGIAAGLHLFGPALPLRHVQAHGLVRGTLEPGVQEALRRHVSPGDVVCDVGANIGFFSLVLARLTGPDGRVHAFEPSPREAGACRRNAQVNGFEHVVVHQAAVGAAAGRAPFLLVDEHSWSHLADRGSHARAVATIDVDVVALDTLDWGASGPPRLIKLDVEGSERAALQGMSGLLADVRPVLVIELHETNHEVADLLEGHGYVLQNLDGPAAPRDAGPTHVVAWHPGP</sequence>
<organism evidence="2">
    <name type="scientific">Paraconexibacter sp. AEG42_29</name>
    <dbReference type="NCBI Taxonomy" id="2997339"/>
    <lineage>
        <taxon>Bacteria</taxon>
        <taxon>Bacillati</taxon>
        <taxon>Actinomycetota</taxon>
        <taxon>Thermoleophilia</taxon>
        <taxon>Solirubrobacterales</taxon>
        <taxon>Paraconexibacteraceae</taxon>
        <taxon>Paraconexibacter</taxon>
    </lineage>
</organism>
<reference evidence="2" key="1">
    <citation type="submission" date="2022-12" db="EMBL/GenBank/DDBJ databases">
        <title>Paraconexibacter alkalitolerans sp. nov. and Baekduia alba sp. nov., isolated from soil and emended description of the genera Paraconexibacter (Chun et al., 2020) and Baekduia (An et al., 2020).</title>
        <authorList>
            <person name="Vieira S."/>
            <person name="Huber K.J."/>
            <person name="Geppert A."/>
            <person name="Wolf J."/>
            <person name="Neumann-Schaal M."/>
            <person name="Muesken M."/>
            <person name="Overmann J."/>
        </authorList>
    </citation>
    <scope>NUCLEOTIDE SEQUENCE</scope>
    <source>
        <strain evidence="2">AEG42_29</strain>
    </source>
</reference>
<gene>
    <name evidence="2" type="ORF">DSM112329_02770</name>
</gene>
<dbReference type="PANTHER" id="PTHR34203:SF15">
    <property type="entry name" value="SLL1173 PROTEIN"/>
    <property type="match status" value="1"/>
</dbReference>
<evidence type="ECO:0000259" key="1">
    <source>
        <dbReference type="Pfam" id="PF05050"/>
    </source>
</evidence>
<dbReference type="Pfam" id="PF05050">
    <property type="entry name" value="Methyltransf_21"/>
    <property type="match status" value="1"/>
</dbReference>
<dbReference type="GO" id="GO:0008168">
    <property type="term" value="F:methyltransferase activity"/>
    <property type="evidence" value="ECO:0007669"/>
    <property type="project" value="UniProtKB-KW"/>
</dbReference>
<dbReference type="GO" id="GO:0032259">
    <property type="term" value="P:methylation"/>
    <property type="evidence" value="ECO:0007669"/>
    <property type="project" value="UniProtKB-KW"/>
</dbReference>
<dbReference type="AlphaFoldDB" id="A0AAU7AWS9"/>
<dbReference type="SUPFAM" id="SSF53335">
    <property type="entry name" value="S-adenosyl-L-methionine-dependent methyltransferases"/>
    <property type="match status" value="1"/>
</dbReference>
<protein>
    <submittedName>
        <fullName evidence="2">Methyltransferase</fullName>
    </submittedName>
</protein>
<dbReference type="NCBIfam" id="TIGR01444">
    <property type="entry name" value="fkbM_fam"/>
    <property type="match status" value="1"/>
</dbReference>
<evidence type="ECO:0000313" key="2">
    <source>
        <dbReference type="EMBL" id="XAY05910.1"/>
    </source>
</evidence>
<dbReference type="InterPro" id="IPR006342">
    <property type="entry name" value="FkbM_mtfrase"/>
</dbReference>
<dbReference type="PANTHER" id="PTHR34203">
    <property type="entry name" value="METHYLTRANSFERASE, FKBM FAMILY PROTEIN"/>
    <property type="match status" value="1"/>
</dbReference>
<accession>A0AAU7AWS9</accession>
<proteinExistence type="predicted"/>
<dbReference type="InterPro" id="IPR052514">
    <property type="entry name" value="SAM-dependent_MTase"/>
</dbReference>